<name>A0A6N3QSV7_SHIFL</name>
<dbReference type="EMBL" id="AERO01000046">
    <property type="protein sequence ID" value="EFW61595.1"/>
    <property type="molecule type" value="Genomic_DNA"/>
</dbReference>
<comment type="caution">
    <text evidence="1">The sequence shown here is derived from an EMBL/GenBank/DDBJ whole genome shotgun (WGS) entry which is preliminary data.</text>
</comment>
<evidence type="ECO:0000313" key="2">
    <source>
        <dbReference type="Proteomes" id="UP000003302"/>
    </source>
</evidence>
<dbReference type="Proteomes" id="UP000003302">
    <property type="component" value="Unassembled WGS sequence"/>
</dbReference>
<gene>
    <name evidence="1" type="ORF">SGF_00904</name>
</gene>
<evidence type="ECO:0000313" key="1">
    <source>
        <dbReference type="EMBL" id="EFW61595.1"/>
    </source>
</evidence>
<organism evidence="1 2">
    <name type="scientific">Shigella flexneri CDC 796-83</name>
    <dbReference type="NCBI Taxonomy" id="945360"/>
    <lineage>
        <taxon>Bacteria</taxon>
        <taxon>Pseudomonadati</taxon>
        <taxon>Pseudomonadota</taxon>
        <taxon>Gammaproteobacteria</taxon>
        <taxon>Enterobacterales</taxon>
        <taxon>Enterobacteriaceae</taxon>
        <taxon>Shigella</taxon>
    </lineage>
</organism>
<reference evidence="1 2" key="1">
    <citation type="submission" date="2011-01" db="EMBL/GenBank/DDBJ databases">
        <title>Shigella flexneri CDC 796-83 whole genome shotgun sequencing project.</title>
        <authorList>
            <person name="Mane S.P."/>
            <person name="Sobral B.W."/>
            <person name="Cebula T."/>
            <person name="Chertkov O."/>
            <person name="Munk A.C."/>
            <person name="Tapia R."/>
            <person name="Green L."/>
            <person name="Rogers Y."/>
            <person name="Detter J.C."/>
            <person name="Bruce D."/>
            <person name="Brettin T.S."/>
        </authorList>
    </citation>
    <scope>NUCLEOTIDE SEQUENCE [LARGE SCALE GENOMIC DNA]</scope>
    <source>
        <strain evidence="1 2">CDC 796-83</strain>
    </source>
</reference>
<accession>A0A6N3QSV7</accession>
<protein>
    <submittedName>
        <fullName evidence="1">Uncharacterized protein</fullName>
    </submittedName>
</protein>
<dbReference type="AlphaFoldDB" id="A0A6N3QSV7"/>
<sequence length="149" mass="16311">MPATVRQLLDKRTTKKVFPHLQSVTGTPACCAKLNGGQIAPVNTDTGIHFSCRTGFKYPDALTHQFQGAPLHLVISRNGIPGDLPGGNRDNFCSNPVYCPCAGLRHHTGIKTVQIADGILKPPHNIPLPLRFLLLHAATGYNYIRRHQE</sequence>
<proteinExistence type="predicted"/>